<dbReference type="EMBL" id="RSCD01000003">
    <property type="protein sequence ID" value="RSH94000.1"/>
    <property type="molecule type" value="Genomic_DNA"/>
</dbReference>
<dbReference type="GO" id="GO:0042273">
    <property type="term" value="P:ribosomal large subunit biogenesis"/>
    <property type="evidence" value="ECO:0007669"/>
    <property type="project" value="InterPro"/>
</dbReference>
<proteinExistence type="inferred from homology"/>
<comment type="subunit">
    <text evidence="3">Component of the pre-66S ribosomal particle.</text>
</comment>
<feature type="region of interest" description="Disordered" evidence="5">
    <location>
        <begin position="398"/>
        <end position="474"/>
    </location>
</feature>
<comment type="caution">
    <text evidence="6">The sequence shown here is derived from an EMBL/GenBank/DDBJ whole genome shotgun (WGS) entry which is preliminary data.</text>
</comment>
<dbReference type="PANTHER" id="PTHR16038">
    <property type="entry name" value="NOP SEVEN ASSOCIATED PROTEIN 1"/>
    <property type="match status" value="1"/>
</dbReference>
<evidence type="ECO:0000313" key="6">
    <source>
        <dbReference type="EMBL" id="RSH94000.1"/>
    </source>
</evidence>
<name>A0A427YSC4_9TREE</name>
<keyword evidence="7" id="KW-1185">Reference proteome</keyword>
<evidence type="ECO:0000256" key="5">
    <source>
        <dbReference type="SAM" id="MobiDB-lite"/>
    </source>
</evidence>
<dbReference type="InterPro" id="IPR036322">
    <property type="entry name" value="WD40_repeat_dom_sf"/>
</dbReference>
<feature type="compositionally biased region" description="Polar residues" evidence="5">
    <location>
        <begin position="342"/>
        <end position="354"/>
    </location>
</feature>
<dbReference type="InterPro" id="IPR037379">
    <property type="entry name" value="WDR74/Nsa1"/>
</dbReference>
<comment type="similarity">
    <text evidence="2">Belongs to the NSA1 family.</text>
</comment>
<feature type="region of interest" description="Disordered" evidence="5">
    <location>
        <begin position="310"/>
        <end position="371"/>
    </location>
</feature>
<comment type="function">
    <text evidence="1">Involved in the biogenesis of the 60S ribosomal subunit.</text>
</comment>
<protein>
    <recommendedName>
        <fullName evidence="4">Ribosome biogenesis protein NSA1</fullName>
    </recommendedName>
</protein>
<organism evidence="6 7">
    <name type="scientific">Saitozyma podzolica</name>
    <dbReference type="NCBI Taxonomy" id="1890683"/>
    <lineage>
        <taxon>Eukaryota</taxon>
        <taxon>Fungi</taxon>
        <taxon>Dikarya</taxon>
        <taxon>Basidiomycota</taxon>
        <taxon>Agaricomycotina</taxon>
        <taxon>Tremellomycetes</taxon>
        <taxon>Tremellales</taxon>
        <taxon>Trimorphomycetaceae</taxon>
        <taxon>Saitozyma</taxon>
    </lineage>
</organism>
<reference evidence="6 7" key="1">
    <citation type="submission" date="2018-11" db="EMBL/GenBank/DDBJ databases">
        <title>Genome sequence of Saitozyma podzolica DSM 27192.</title>
        <authorList>
            <person name="Aliyu H."/>
            <person name="Gorte O."/>
            <person name="Ochsenreither K."/>
        </authorList>
    </citation>
    <scope>NUCLEOTIDE SEQUENCE [LARGE SCALE GENOMIC DNA]</scope>
    <source>
        <strain evidence="6 7">DSM 27192</strain>
    </source>
</reference>
<dbReference type="InterPro" id="IPR015943">
    <property type="entry name" value="WD40/YVTN_repeat-like_dom_sf"/>
</dbReference>
<dbReference type="Proteomes" id="UP000279259">
    <property type="component" value="Unassembled WGS sequence"/>
</dbReference>
<dbReference type="SUPFAM" id="SSF50978">
    <property type="entry name" value="WD40 repeat-like"/>
    <property type="match status" value="1"/>
</dbReference>
<evidence type="ECO:0000256" key="2">
    <source>
        <dbReference type="ARBA" id="ARBA00007861"/>
    </source>
</evidence>
<evidence type="ECO:0000256" key="1">
    <source>
        <dbReference type="ARBA" id="ARBA00002889"/>
    </source>
</evidence>
<dbReference type="GO" id="GO:0005730">
    <property type="term" value="C:nucleolus"/>
    <property type="evidence" value="ECO:0007669"/>
    <property type="project" value="InterPro"/>
</dbReference>
<dbReference type="Gene3D" id="2.130.10.10">
    <property type="entry name" value="YVTN repeat-like/Quinoprotein amine dehydrogenase"/>
    <property type="match status" value="1"/>
</dbReference>
<evidence type="ECO:0000256" key="3">
    <source>
        <dbReference type="ARBA" id="ARBA00011187"/>
    </source>
</evidence>
<evidence type="ECO:0000313" key="7">
    <source>
        <dbReference type="Proteomes" id="UP000279259"/>
    </source>
</evidence>
<feature type="compositionally biased region" description="Acidic residues" evidence="5">
    <location>
        <begin position="417"/>
        <end position="464"/>
    </location>
</feature>
<gene>
    <name evidence="6" type="ORF">EHS25_006653</name>
</gene>
<evidence type="ECO:0000256" key="4">
    <source>
        <dbReference type="ARBA" id="ARBA00014234"/>
    </source>
</evidence>
<sequence>MIPTLNFLAPSLHPNTVTDITFPLTSSATDPIVRHLAIKHGEHAPVGLIKRISSASPIETEDQIVVADDAFRISTLRLSSPDEPAPPEVVSQHKVSSRPNDIWTGLVNVQSGHIASLTSGLLAWIPSSSDQSCPSLQTTHVPSPVLALASHSPEATSVALAGKEVDVSLWDVERTFAERPAGEEGVGSSKSGVKRKNAALEPGEIWRAKNLPNDHLSLRPPIHHLSLAFLPSSPHLLVSGTKSGSVRGYDTRQRKPVSDWRVAKEGGVGCVCPGAEHELFFSDRSNLLASLDLRTGKILYNIPSTSTAHHLVSMPPPPSAASSGSGSGSGSPGIPANLGLATISSDASLRVHSTTPPPEGDSGNWRGNGNGKKGGTYGMVGGVGVGGFICSGWGEISEDEVGESGGVAGEGRNKYEDGEDDEDEEGEEDDEEVWEGMSEVEDQGALSGDDDEEEEEESEEDEDEPPKRAKKGRK</sequence>
<dbReference type="PANTHER" id="PTHR16038:SF4">
    <property type="entry name" value="WD REPEAT-CONTAINING PROTEIN 74"/>
    <property type="match status" value="1"/>
</dbReference>
<dbReference type="AlphaFoldDB" id="A0A427YSC4"/>
<dbReference type="STRING" id="1890683.A0A427YSC4"/>
<dbReference type="GO" id="GO:0030687">
    <property type="term" value="C:preribosome, large subunit precursor"/>
    <property type="evidence" value="ECO:0007669"/>
    <property type="project" value="TreeGrafter"/>
</dbReference>
<dbReference type="OrthoDB" id="18388at2759"/>
<accession>A0A427YSC4</accession>